<evidence type="ECO:0000256" key="2">
    <source>
        <dbReference type="ARBA" id="ARBA00023125"/>
    </source>
</evidence>
<feature type="DNA-binding region" description="H-T-H motif" evidence="4">
    <location>
        <begin position="45"/>
        <end position="64"/>
    </location>
</feature>
<evidence type="ECO:0000256" key="4">
    <source>
        <dbReference type="PROSITE-ProRule" id="PRU00335"/>
    </source>
</evidence>
<proteinExistence type="predicted"/>
<gene>
    <name evidence="7" type="ORF">DN069_25475</name>
</gene>
<dbReference type="InterPro" id="IPR050109">
    <property type="entry name" value="HTH-type_TetR-like_transc_reg"/>
</dbReference>
<keyword evidence="3" id="KW-0804">Transcription</keyword>
<dbReference type="PANTHER" id="PTHR30055:SF151">
    <property type="entry name" value="TRANSCRIPTIONAL REGULATORY PROTEIN"/>
    <property type="match status" value="1"/>
</dbReference>
<accession>A0A2X0J622</accession>
<dbReference type="EMBL" id="QKYN01000101">
    <property type="protein sequence ID" value="RAG82848.1"/>
    <property type="molecule type" value="Genomic_DNA"/>
</dbReference>
<dbReference type="Gene3D" id="1.10.357.10">
    <property type="entry name" value="Tetracycline Repressor, domain 2"/>
    <property type="match status" value="1"/>
</dbReference>
<keyword evidence="1" id="KW-0805">Transcription regulation</keyword>
<dbReference type="OrthoDB" id="2570341at2"/>
<organism evidence="7 8">
    <name type="scientific">Streptacidiphilus pinicola</name>
    <dbReference type="NCBI Taxonomy" id="2219663"/>
    <lineage>
        <taxon>Bacteria</taxon>
        <taxon>Bacillati</taxon>
        <taxon>Actinomycetota</taxon>
        <taxon>Actinomycetes</taxon>
        <taxon>Kitasatosporales</taxon>
        <taxon>Streptomycetaceae</taxon>
        <taxon>Streptacidiphilus</taxon>
    </lineage>
</organism>
<dbReference type="InterPro" id="IPR001647">
    <property type="entry name" value="HTH_TetR"/>
</dbReference>
<name>A0A2X0J622_9ACTN</name>
<dbReference type="Pfam" id="PF00440">
    <property type="entry name" value="TetR_N"/>
    <property type="match status" value="1"/>
</dbReference>
<dbReference type="SUPFAM" id="SSF48498">
    <property type="entry name" value="Tetracyclin repressor-like, C-terminal domain"/>
    <property type="match status" value="1"/>
</dbReference>
<evidence type="ECO:0000256" key="1">
    <source>
        <dbReference type="ARBA" id="ARBA00023015"/>
    </source>
</evidence>
<dbReference type="SUPFAM" id="SSF46689">
    <property type="entry name" value="Homeodomain-like"/>
    <property type="match status" value="1"/>
</dbReference>
<evidence type="ECO:0000256" key="5">
    <source>
        <dbReference type="SAM" id="MobiDB-lite"/>
    </source>
</evidence>
<feature type="domain" description="HTH tetR-type" evidence="6">
    <location>
        <begin position="22"/>
        <end position="82"/>
    </location>
</feature>
<reference evidence="7 8" key="1">
    <citation type="submission" date="2018-06" db="EMBL/GenBank/DDBJ databases">
        <title>Streptacidiphilus pinicola sp. nov., isolated from pine grove soil.</title>
        <authorList>
            <person name="Roh S.G."/>
            <person name="Park S."/>
            <person name="Kim M.-K."/>
            <person name="Yun B.-R."/>
            <person name="Park J."/>
            <person name="Kim M.J."/>
            <person name="Kim Y.S."/>
            <person name="Kim S.B."/>
        </authorList>
    </citation>
    <scope>NUCLEOTIDE SEQUENCE [LARGE SCALE GENOMIC DNA]</scope>
    <source>
        <strain evidence="7 8">MMS16-CNU450</strain>
    </source>
</reference>
<dbReference type="GO" id="GO:0003700">
    <property type="term" value="F:DNA-binding transcription factor activity"/>
    <property type="evidence" value="ECO:0007669"/>
    <property type="project" value="TreeGrafter"/>
</dbReference>
<evidence type="ECO:0000256" key="3">
    <source>
        <dbReference type="ARBA" id="ARBA00023163"/>
    </source>
</evidence>
<dbReference type="Proteomes" id="UP000248889">
    <property type="component" value="Unassembled WGS sequence"/>
</dbReference>
<keyword evidence="8" id="KW-1185">Reference proteome</keyword>
<sequence>MAEARTPVWARTRSAGRGPQPSLSVESVVEAAVALADADGLESVSMRRIASELGVGTMSLYRYVETKDDLLDLMIDHVMGEGERPPRGADWRPELRGIALRYRALVLRHPWVLGVSASRPPLGPNVLDNTERMLGAMDGQGIGIDAMARLGWTVMAYVRGFVMSEIAEAETIRRTGVTEDEYRRALGPYLAGVVAEGRHPLLAAFIHDADDYPDPDQVFASGLDRVLDGIAVDLARMQRARAGRRSDVSVTGDSVSTTR</sequence>
<protein>
    <recommendedName>
        <fullName evidence="6">HTH tetR-type domain-containing protein</fullName>
    </recommendedName>
</protein>
<keyword evidence="2 4" id="KW-0238">DNA-binding</keyword>
<dbReference type="PANTHER" id="PTHR30055">
    <property type="entry name" value="HTH-TYPE TRANSCRIPTIONAL REGULATOR RUTR"/>
    <property type="match status" value="1"/>
</dbReference>
<dbReference type="InterPro" id="IPR004111">
    <property type="entry name" value="Repressor_TetR_C"/>
</dbReference>
<dbReference type="RefSeq" id="WP_111504649.1">
    <property type="nucleotide sequence ID" value="NZ_QKYN01000101.1"/>
</dbReference>
<dbReference type="PROSITE" id="PS50977">
    <property type="entry name" value="HTH_TETR_2"/>
    <property type="match status" value="1"/>
</dbReference>
<dbReference type="GO" id="GO:0000976">
    <property type="term" value="F:transcription cis-regulatory region binding"/>
    <property type="evidence" value="ECO:0007669"/>
    <property type="project" value="TreeGrafter"/>
</dbReference>
<dbReference type="InterPro" id="IPR009057">
    <property type="entry name" value="Homeodomain-like_sf"/>
</dbReference>
<comment type="caution">
    <text evidence="7">The sequence shown here is derived from an EMBL/GenBank/DDBJ whole genome shotgun (WGS) entry which is preliminary data.</text>
</comment>
<evidence type="ECO:0000313" key="8">
    <source>
        <dbReference type="Proteomes" id="UP000248889"/>
    </source>
</evidence>
<dbReference type="Gene3D" id="1.10.10.60">
    <property type="entry name" value="Homeodomain-like"/>
    <property type="match status" value="1"/>
</dbReference>
<evidence type="ECO:0000259" key="6">
    <source>
        <dbReference type="PROSITE" id="PS50977"/>
    </source>
</evidence>
<dbReference type="InterPro" id="IPR036271">
    <property type="entry name" value="Tet_transcr_reg_TetR-rel_C_sf"/>
</dbReference>
<dbReference type="Pfam" id="PF02909">
    <property type="entry name" value="TetR_C_1"/>
    <property type="match status" value="1"/>
</dbReference>
<evidence type="ECO:0000313" key="7">
    <source>
        <dbReference type="EMBL" id="RAG82848.1"/>
    </source>
</evidence>
<dbReference type="AlphaFoldDB" id="A0A2X0J622"/>
<dbReference type="GO" id="GO:0045892">
    <property type="term" value="P:negative regulation of DNA-templated transcription"/>
    <property type="evidence" value="ECO:0007669"/>
    <property type="project" value="InterPro"/>
</dbReference>
<feature type="region of interest" description="Disordered" evidence="5">
    <location>
        <begin position="1"/>
        <end position="21"/>
    </location>
</feature>